<keyword evidence="2" id="KW-1185">Reference proteome</keyword>
<evidence type="ECO:0000313" key="1">
    <source>
        <dbReference type="EMBL" id="RLV58447.1"/>
    </source>
</evidence>
<name>A0A3L8PSQ0_9GAMM</name>
<dbReference type="AlphaFoldDB" id="A0A3L8PSQ0"/>
<protein>
    <submittedName>
        <fullName evidence="1">Uncharacterized protein</fullName>
    </submittedName>
</protein>
<proteinExistence type="predicted"/>
<gene>
    <name evidence="1" type="ORF">D5018_17360</name>
</gene>
<evidence type="ECO:0000313" key="2">
    <source>
        <dbReference type="Proteomes" id="UP000281474"/>
    </source>
</evidence>
<dbReference type="EMBL" id="QZEI01000072">
    <property type="protein sequence ID" value="RLV58447.1"/>
    <property type="molecule type" value="Genomic_DNA"/>
</dbReference>
<comment type="caution">
    <text evidence="1">The sequence shown here is derived from an EMBL/GenBank/DDBJ whole genome shotgun (WGS) entry which is preliminary data.</text>
</comment>
<dbReference type="RefSeq" id="WP_121840253.1">
    <property type="nucleotide sequence ID" value="NZ_ML014821.1"/>
</dbReference>
<dbReference type="Proteomes" id="UP000281474">
    <property type="component" value="Unassembled WGS sequence"/>
</dbReference>
<accession>A0A3L8PSQ0</accession>
<sequence length="62" mass="6900">MTITQSHTASTPLLQSSQAERHIECIAFGEDSNRRVLWLKHGQLHTLSEDDCAFSSVPMSEA</sequence>
<reference evidence="1 2" key="1">
    <citation type="submission" date="2018-09" db="EMBL/GenBank/DDBJ databases">
        <title>Phylogeny of the Shewanellaceae, and recommendation for two new genera, Pseudoshewanella and Parashewanella.</title>
        <authorList>
            <person name="Wang G."/>
        </authorList>
    </citation>
    <scope>NUCLEOTIDE SEQUENCE [LARGE SCALE GENOMIC DNA]</scope>
    <source>
        <strain evidence="1 2">C51</strain>
    </source>
</reference>
<organism evidence="1 2">
    <name type="scientific">Parashewanella curva</name>
    <dbReference type="NCBI Taxonomy" id="2338552"/>
    <lineage>
        <taxon>Bacteria</taxon>
        <taxon>Pseudomonadati</taxon>
        <taxon>Pseudomonadota</taxon>
        <taxon>Gammaproteobacteria</taxon>
        <taxon>Alteromonadales</taxon>
        <taxon>Shewanellaceae</taxon>
        <taxon>Parashewanella</taxon>
    </lineage>
</organism>